<dbReference type="EMBL" id="CP034549">
    <property type="protein sequence ID" value="AZQ43770.1"/>
    <property type="molecule type" value="Genomic_DNA"/>
</dbReference>
<feature type="signal peptide" evidence="3">
    <location>
        <begin position="1"/>
        <end position="19"/>
    </location>
</feature>
<gene>
    <name evidence="5" type="ORF">EJ995_05830</name>
</gene>
<dbReference type="AlphaFoldDB" id="A0A3S9MX58"/>
<name>A0A3S9MX58_9FLAO</name>
<evidence type="ECO:0000259" key="4">
    <source>
        <dbReference type="Pfam" id="PF18962"/>
    </source>
</evidence>
<dbReference type="KEGG" id="noj:EJ995_05830"/>
<dbReference type="Proteomes" id="UP000279600">
    <property type="component" value="Chromosome"/>
</dbReference>
<feature type="region of interest" description="Disordered" evidence="2">
    <location>
        <begin position="142"/>
        <end position="162"/>
    </location>
</feature>
<dbReference type="Pfam" id="PF18962">
    <property type="entry name" value="Por_Secre_tail"/>
    <property type="match status" value="1"/>
</dbReference>
<dbReference type="RefSeq" id="WP_126446543.1">
    <property type="nucleotide sequence ID" value="NZ_CP034549.1"/>
</dbReference>
<proteinExistence type="predicted"/>
<organism evidence="5 6">
    <name type="scientific">Nonlabens ponticola</name>
    <dbReference type="NCBI Taxonomy" id="2496866"/>
    <lineage>
        <taxon>Bacteria</taxon>
        <taxon>Pseudomonadati</taxon>
        <taxon>Bacteroidota</taxon>
        <taxon>Flavobacteriia</taxon>
        <taxon>Flavobacteriales</taxon>
        <taxon>Flavobacteriaceae</taxon>
        <taxon>Nonlabens</taxon>
    </lineage>
</organism>
<dbReference type="OrthoDB" id="2582440at2"/>
<evidence type="ECO:0000313" key="5">
    <source>
        <dbReference type="EMBL" id="AZQ43770.1"/>
    </source>
</evidence>
<keyword evidence="1 3" id="KW-0732">Signal</keyword>
<evidence type="ECO:0000256" key="2">
    <source>
        <dbReference type="SAM" id="MobiDB-lite"/>
    </source>
</evidence>
<feature type="chain" id="PRO_5019033246" evidence="3">
    <location>
        <begin position="20"/>
        <end position="644"/>
    </location>
</feature>
<accession>A0A3S9MX58</accession>
<feature type="domain" description="Secretion system C-terminal sorting" evidence="4">
    <location>
        <begin position="565"/>
        <end position="640"/>
    </location>
</feature>
<dbReference type="InterPro" id="IPR026444">
    <property type="entry name" value="Secre_tail"/>
</dbReference>
<sequence>MKNITIILVALFTTSLAMAQVQVNNNAFIYSKGTDIVVKQGIVLRDAPDEVADTPGSAIYMRDEAQLIQLEPNATANGGAGTFSVFQEGVADNFTYNYWSAPVNSGVGFSNTQIYYPLLMEGFARETDLVIDANRARLYERSRNDGRTDEQDFTNPSTESGPTIVTKDLRIASRWLYSYNSVGDGSGGGGGYSGWQAFADPTAIVLPGYGFTMKGVLGTGPNIESSELGSGQRYDFRGIPNSGDITVGVKAGDFSLVGNPYPSALDLKTFLLENTEISAEAYFWDSQPTTHKLVDYEGGYGVYTPGTATDGTDGMYENATFRRYDSSGEPLSGSVGRDGGITPVGNTASRRYAAIGQGFVIQRNVEDGFTLNTDGYATFKNSHRVFVRENPTSSLFKSAPGSSSVQALDSNGTPMRSRIKINAFINGQYNRSITLAFGDDSTIGWDRGLEGSNAANRVATDMFMPLANNEFVIQTVPFNKEETDVPLGFASQEATSTFDVRVYDMINFDTEDIFIHDKLNNTYHDILNDSFEITVEKGTFEDRYSIVFEEQSTLSNDDVLANEDSFNIFQNNTNATLTVLNRDMQDVADISIYDLAGRLITSESNSDLAERYTFNTSNYAAGIYIVRVTTQDEQEISTKVSVSN</sequence>
<protein>
    <submittedName>
        <fullName evidence="5">T9SS type A sorting domain-containing protein</fullName>
    </submittedName>
</protein>
<dbReference type="NCBIfam" id="TIGR04183">
    <property type="entry name" value="Por_Secre_tail"/>
    <property type="match status" value="1"/>
</dbReference>
<reference evidence="5 6" key="1">
    <citation type="submission" date="2018-12" db="EMBL/GenBank/DDBJ databases">
        <title>Complete genome of Nonlabens sp. MJ115.</title>
        <authorList>
            <person name="Choi H.S."/>
            <person name="Jung J."/>
        </authorList>
    </citation>
    <scope>NUCLEOTIDE SEQUENCE [LARGE SCALE GENOMIC DNA]</scope>
    <source>
        <strain evidence="5 6">MJ115</strain>
    </source>
</reference>
<evidence type="ECO:0000256" key="3">
    <source>
        <dbReference type="SAM" id="SignalP"/>
    </source>
</evidence>
<feature type="compositionally biased region" description="Polar residues" evidence="2">
    <location>
        <begin position="153"/>
        <end position="162"/>
    </location>
</feature>
<keyword evidence="6" id="KW-1185">Reference proteome</keyword>
<evidence type="ECO:0000313" key="6">
    <source>
        <dbReference type="Proteomes" id="UP000279600"/>
    </source>
</evidence>
<evidence type="ECO:0000256" key="1">
    <source>
        <dbReference type="ARBA" id="ARBA00022729"/>
    </source>
</evidence>